<evidence type="ECO:0000313" key="1">
    <source>
        <dbReference type="EMBL" id="KKN46028.1"/>
    </source>
</evidence>
<dbReference type="AlphaFoldDB" id="A0A0F9TX97"/>
<gene>
    <name evidence="1" type="ORF">LCGC14_0677220</name>
</gene>
<proteinExistence type="predicted"/>
<organism evidence="1">
    <name type="scientific">marine sediment metagenome</name>
    <dbReference type="NCBI Taxonomy" id="412755"/>
    <lineage>
        <taxon>unclassified sequences</taxon>
        <taxon>metagenomes</taxon>
        <taxon>ecological metagenomes</taxon>
    </lineage>
</organism>
<sequence>MFKFKDKKPKTKNEKVVQPNGLTKLTGVFSPTQKIGADEWNKMIDHIEALERRVGELEKVKLI</sequence>
<reference evidence="1" key="1">
    <citation type="journal article" date="2015" name="Nature">
        <title>Complex archaea that bridge the gap between prokaryotes and eukaryotes.</title>
        <authorList>
            <person name="Spang A."/>
            <person name="Saw J.H."/>
            <person name="Jorgensen S.L."/>
            <person name="Zaremba-Niedzwiedzka K."/>
            <person name="Martijn J."/>
            <person name="Lind A.E."/>
            <person name="van Eijk R."/>
            <person name="Schleper C."/>
            <person name="Guy L."/>
            <person name="Ettema T.J."/>
        </authorList>
    </citation>
    <scope>NUCLEOTIDE SEQUENCE</scope>
</reference>
<name>A0A0F9TX97_9ZZZZ</name>
<accession>A0A0F9TX97</accession>
<dbReference type="EMBL" id="LAZR01001353">
    <property type="protein sequence ID" value="KKN46028.1"/>
    <property type="molecule type" value="Genomic_DNA"/>
</dbReference>
<protein>
    <submittedName>
        <fullName evidence="1">Uncharacterized protein</fullName>
    </submittedName>
</protein>
<comment type="caution">
    <text evidence="1">The sequence shown here is derived from an EMBL/GenBank/DDBJ whole genome shotgun (WGS) entry which is preliminary data.</text>
</comment>